<organism evidence="2 3">
    <name type="scientific">Alectoria fallacina</name>
    <dbReference type="NCBI Taxonomy" id="1903189"/>
    <lineage>
        <taxon>Eukaryota</taxon>
        <taxon>Fungi</taxon>
        <taxon>Dikarya</taxon>
        <taxon>Ascomycota</taxon>
        <taxon>Pezizomycotina</taxon>
        <taxon>Lecanoromycetes</taxon>
        <taxon>OSLEUM clade</taxon>
        <taxon>Lecanoromycetidae</taxon>
        <taxon>Lecanorales</taxon>
        <taxon>Lecanorineae</taxon>
        <taxon>Parmeliaceae</taxon>
        <taxon>Alectoria</taxon>
    </lineage>
</organism>
<evidence type="ECO:0000313" key="2">
    <source>
        <dbReference type="EMBL" id="CAF9920003.1"/>
    </source>
</evidence>
<keyword evidence="3" id="KW-1185">Reference proteome</keyword>
<accession>A0A8H3IIH0</accession>
<comment type="caution">
    <text evidence="2">The sequence shown here is derived from an EMBL/GenBank/DDBJ whole genome shotgun (WGS) entry which is preliminary data.</text>
</comment>
<gene>
    <name evidence="2" type="ORF">ALECFALPRED_001402</name>
</gene>
<protein>
    <submittedName>
        <fullName evidence="2">Uncharacterized protein</fullName>
    </submittedName>
</protein>
<feature type="compositionally biased region" description="Low complexity" evidence="1">
    <location>
        <begin position="190"/>
        <end position="207"/>
    </location>
</feature>
<dbReference type="Proteomes" id="UP000664203">
    <property type="component" value="Unassembled WGS sequence"/>
</dbReference>
<evidence type="ECO:0000313" key="3">
    <source>
        <dbReference type="Proteomes" id="UP000664203"/>
    </source>
</evidence>
<feature type="region of interest" description="Disordered" evidence="1">
    <location>
        <begin position="181"/>
        <end position="218"/>
    </location>
</feature>
<reference evidence="2" key="1">
    <citation type="submission" date="2021-03" db="EMBL/GenBank/DDBJ databases">
        <authorList>
            <person name="Tagirdzhanova G."/>
        </authorList>
    </citation>
    <scope>NUCLEOTIDE SEQUENCE</scope>
</reference>
<dbReference type="AlphaFoldDB" id="A0A8H3IIH0"/>
<name>A0A8H3IIH0_9LECA</name>
<sequence>MAITATYTAETVVYIVNKKNNSTRTTTISNTEIDFGKIATPTNLNSDGTVTASVVDNDGSTRIVAYPTTVYSDYAPNITWTGTLSTTNSGTPTCSIAPTGAVAVFPSHPLLPEAVQATGVNTIEDPRGWTFLPIGAETCGDTGNMIENLFPGLGVWNCKSQGDCVGPIGALQTALYLTKTSTSTEPDDGPTSTTPLPEAAPTETTPVVPQPGKGLPAPIALSAAPELAPTTTTTPAANPVSSSSIYEAPEVQLPASNMVPVDSNPPAPASKSTIITPSPAPATVLPTTPVAIPVPVTSTDSKGSITISTSTAIAHPIIVSSTNAQGSIVTSTSLSTAPISVSIPTIVTSTNAQGTVLSSTASLPAIILTTTNAAGSKVLTTSALSHFIPPASAPAPIIINSETITPNAQSQYIVSGQTLAPGSSITLGSGTSTTVLALQTSSGSTAVVFGPSTSLVPSAAGTEPVALTIGSQTITPNAESQYLVSGSTLAAGSTITLGSGSSTTVLALQTSGSQIALVYAPSTSVLTPTPAAATPPAITIGSETITANSQTQYVIGSQTLTAGGVVTVSGTEVSLAPGESDVVVGSSTEALAPYITAGFGSGVNGTGPQIFAGSAEARWGRKSGWRAVGLTWMAAVGVAVWL</sequence>
<dbReference type="OrthoDB" id="3944128at2759"/>
<proteinExistence type="predicted"/>
<dbReference type="EMBL" id="CAJPDR010000132">
    <property type="protein sequence ID" value="CAF9920003.1"/>
    <property type="molecule type" value="Genomic_DNA"/>
</dbReference>
<evidence type="ECO:0000256" key="1">
    <source>
        <dbReference type="SAM" id="MobiDB-lite"/>
    </source>
</evidence>